<dbReference type="SUPFAM" id="SSF69322">
    <property type="entry name" value="Tricorn protease domain 2"/>
    <property type="match status" value="1"/>
</dbReference>
<dbReference type="Gene3D" id="3.40.50.300">
    <property type="entry name" value="P-loop containing nucleotide triphosphate hydrolases"/>
    <property type="match status" value="1"/>
</dbReference>
<dbReference type="InterPro" id="IPR029058">
    <property type="entry name" value="AB_hydrolase_fold"/>
</dbReference>
<sequence>MWNSFGSLKKKRRSKTNASYPDGTVAGTDSLQIDNISPLPSPSSTEGALSPKSTPDTRRASEPPPTRLNSRANSTFDVAVRSRSRSSNRSQDPLGLTVIYQPETCPPLDIIFVHGLGGTSRATWSKGRDPEFFWPEKWLPTEPAISSARILSFGYNANFAATGAAPITGIVDFAKDLLYAMKFAKDGELNELELGTRPIIFIVHSMGGLVVKQAYILGQNDENYSEIVSSISAILFLATPHRGSDLADILNRILTVSIFNHSPKLYVGELKHGSPTIQALNEQFRHIAPKLDILSFYETLQTAVGPKRMMVVERQSATLGYPAEISKSLIADHHTVCKYDSIHDTNYISIRNALKTLVTAIKSKGHHLLASHSKPEIEELETLLAVSENYQEDLDFFRKRWTTGTCEWILHNTAFKKWVSESHGSMMLWLNALPASGKSVLSSYVVNHLLRESFCAFYFFRFGDQLKRSTSACLRTIIFQLAEQLPRFRAQLREIRFTSKTLEKADARTIWEKVFINVIFKMGLTTTMYWVIDALDESDSPQLLAELMHGVSKSNSPIRVLLVSRRTDELVSTLDRLKPAVPVVNLPVEDTKRDIRAYVETEVRYMHATDEFKEQIVERLVAGAKGNFLWVSLALVEVLKCNTEEDLDETLESIPTGMENLYRRMEQIIVNSTKPRDQKLGQMILTWAVCSRRPLLLKELSQALQPEFSIMTDLSHIINRVCGQFVAIDSTDRLVMIHQTARDHIIATRSVLAVKVSEGHEKLFTKCLLVLENKQPRRHADRRGGTTKLPDYQEFLRYATVSWNYHLNLLSSESDAPLVLLAKFLSSTAVLNWIESLAKKNLLKVLVYSSKAMTSYARRKRHRNTETNPLQHRIQEIDLVESWAIDFLKIIGKFGPNLIAAPASIYHQIPPFCPENSALFKHYEHSTPKPHSLVISGIDRKDWDDNLARIALGSGTQALIVAAAGNHIAVASASGQTTLYNAATFEVRRVFRHTENISAMSFSDCTKLLATYGYNTTKVWSVETGLVLQEIPNPQRSRAFTIAFAGGDTELIIGSNDRLIRIVDLTVSCPGWIVLHPALLKDDAVLDRPVHKVPWRIAFSPDRNYVAVAYRNFPLSVWSLDDDRPELVGRLMRDEKYAGNSWTVVDQVIWHAGGQNVVGLYMGGHVFRWDPFQNTQQELQAEASILACSPEGKFFAIGTSDGTIKLYDFHHFALVYQLSCDSMINDFCFSPDGKRIYDVRGQYCNVWEPNALIRHDDGGEQDSEERSEVASIPTLAVSEAFADARDQITATAIQYQGRYQALGNESGSISIIDTSAKAPRPIQIWQASIPLAIGFLAWSDDGRYLACSELTGRVVVKNVQRTPEDSWKITPVFDMKVSANSEGLQQLLMNNDGSLLMVKNGSTAAVWPVGQAAGLECGYTAIESPNTKWIKHPSDPRALIAFDCTHIYLHRWNDLSETAVVSLMSAPFQASSLASASDDSEENRLVGVFADPAGSHCIIDVLHPTSSSSKRITSVFTITNLEQSTAVNLPLKLEAIPDELQQEIEILVGVLPRQQPACSDIIIFRKIG</sequence>
<dbReference type="PANTHER" id="PTHR10039">
    <property type="entry name" value="AMELOGENIN"/>
    <property type="match status" value="1"/>
</dbReference>
<evidence type="ECO:0000313" key="7">
    <source>
        <dbReference type="Proteomes" id="UP000676310"/>
    </source>
</evidence>
<dbReference type="RefSeq" id="XP_043170058.1">
    <property type="nucleotide sequence ID" value="XM_043314123.1"/>
</dbReference>
<feature type="domain" description="Anaphase-promoting complex subunit 4-like WD40" evidence="3">
    <location>
        <begin position="1173"/>
        <end position="1223"/>
    </location>
</feature>
<dbReference type="Gene3D" id="2.130.10.10">
    <property type="entry name" value="YVTN repeat-like/Quinoprotein amine dehydrogenase"/>
    <property type="match status" value="2"/>
</dbReference>
<keyword evidence="7" id="KW-1185">Reference proteome</keyword>
<evidence type="ECO:0000259" key="3">
    <source>
        <dbReference type="Pfam" id="PF12894"/>
    </source>
</evidence>
<feature type="compositionally biased region" description="Polar residues" evidence="2">
    <location>
        <begin position="67"/>
        <end position="76"/>
    </location>
</feature>
<protein>
    <recommendedName>
        <fullName evidence="8">DUF676 domain-containing protein</fullName>
    </recommendedName>
</protein>
<evidence type="ECO:0000256" key="2">
    <source>
        <dbReference type="SAM" id="MobiDB-lite"/>
    </source>
</evidence>
<dbReference type="InterPro" id="IPR011047">
    <property type="entry name" value="Quinoprotein_ADH-like_sf"/>
</dbReference>
<proteinExistence type="predicted"/>
<feature type="compositionally biased region" description="Polar residues" evidence="2">
    <location>
        <begin position="42"/>
        <end position="54"/>
    </location>
</feature>
<dbReference type="Proteomes" id="UP000676310">
    <property type="component" value="Unassembled WGS sequence"/>
</dbReference>
<dbReference type="SMART" id="SM00320">
    <property type="entry name" value="WD40"/>
    <property type="match status" value="4"/>
</dbReference>
<feature type="domain" description="Nephrocystin 3-like N-terminal" evidence="5">
    <location>
        <begin position="404"/>
        <end position="565"/>
    </location>
</feature>
<reference evidence="6" key="1">
    <citation type="submission" date="2021-05" db="EMBL/GenBank/DDBJ databases">
        <authorList>
            <person name="Stam R."/>
        </authorList>
    </citation>
    <scope>NUCLEOTIDE SEQUENCE</scope>
    <source>
        <strain evidence="6">CS162</strain>
    </source>
</reference>
<dbReference type="InterPro" id="IPR056884">
    <property type="entry name" value="NPHP3-like_N"/>
</dbReference>
<organism evidence="6 7">
    <name type="scientific">Alternaria atra</name>
    <dbReference type="NCBI Taxonomy" id="119953"/>
    <lineage>
        <taxon>Eukaryota</taxon>
        <taxon>Fungi</taxon>
        <taxon>Dikarya</taxon>
        <taxon>Ascomycota</taxon>
        <taxon>Pezizomycotina</taxon>
        <taxon>Dothideomycetes</taxon>
        <taxon>Pleosporomycetidae</taxon>
        <taxon>Pleosporales</taxon>
        <taxon>Pleosporineae</taxon>
        <taxon>Pleosporaceae</taxon>
        <taxon>Alternaria</taxon>
        <taxon>Alternaria sect. Ulocladioides</taxon>
    </lineage>
</organism>
<dbReference type="InterPro" id="IPR001680">
    <property type="entry name" value="WD40_rpt"/>
</dbReference>
<feature type="region of interest" description="Disordered" evidence="2">
    <location>
        <begin position="1"/>
        <end position="92"/>
    </location>
</feature>
<dbReference type="SUPFAM" id="SSF53474">
    <property type="entry name" value="alpha/beta-Hydrolases"/>
    <property type="match status" value="1"/>
</dbReference>
<comment type="caution">
    <text evidence="6">The sequence shown here is derived from an EMBL/GenBank/DDBJ whole genome shotgun (WGS) entry which is preliminary data.</text>
</comment>
<evidence type="ECO:0000313" key="6">
    <source>
        <dbReference type="EMBL" id="CAG5163577.1"/>
    </source>
</evidence>
<dbReference type="Pfam" id="PF22939">
    <property type="entry name" value="WHD_GPIID"/>
    <property type="match status" value="1"/>
</dbReference>
<dbReference type="GeneID" id="67018398"/>
<dbReference type="Pfam" id="PF12894">
    <property type="entry name" value="ANAPC4_WD40"/>
    <property type="match status" value="1"/>
</dbReference>
<keyword evidence="1" id="KW-0677">Repeat</keyword>
<dbReference type="InterPro" id="IPR015943">
    <property type="entry name" value="WD40/YVTN_repeat-like_dom_sf"/>
</dbReference>
<evidence type="ECO:0000256" key="1">
    <source>
        <dbReference type="ARBA" id="ARBA00022737"/>
    </source>
</evidence>
<feature type="domain" description="GPI inositol-deacylase winged helix" evidence="4">
    <location>
        <begin position="676"/>
        <end position="746"/>
    </location>
</feature>
<dbReference type="Gene3D" id="3.40.50.1820">
    <property type="entry name" value="alpha/beta hydrolase"/>
    <property type="match status" value="1"/>
</dbReference>
<dbReference type="Pfam" id="PF24883">
    <property type="entry name" value="NPHP3_N"/>
    <property type="match status" value="1"/>
</dbReference>
<name>A0A8J2IBE2_9PLEO</name>
<dbReference type="OrthoDB" id="194358at2759"/>
<dbReference type="EMBL" id="CAJRGZ010000019">
    <property type="protein sequence ID" value="CAG5163577.1"/>
    <property type="molecule type" value="Genomic_DNA"/>
</dbReference>
<dbReference type="InterPro" id="IPR024977">
    <property type="entry name" value="Apc4-like_WD40_dom"/>
</dbReference>
<gene>
    <name evidence="6" type="ORF">ALTATR162_LOCUS6501</name>
</gene>
<evidence type="ECO:0000259" key="4">
    <source>
        <dbReference type="Pfam" id="PF22939"/>
    </source>
</evidence>
<evidence type="ECO:0000259" key="5">
    <source>
        <dbReference type="Pfam" id="PF24883"/>
    </source>
</evidence>
<dbReference type="SUPFAM" id="SSF50998">
    <property type="entry name" value="Quinoprotein alcohol dehydrogenase-like"/>
    <property type="match status" value="1"/>
</dbReference>
<dbReference type="PANTHER" id="PTHR10039:SF16">
    <property type="entry name" value="GPI INOSITOL-DEACYLASE"/>
    <property type="match status" value="1"/>
</dbReference>
<dbReference type="InterPro" id="IPR027417">
    <property type="entry name" value="P-loop_NTPase"/>
</dbReference>
<accession>A0A8J2IBE2</accession>
<evidence type="ECO:0008006" key="8">
    <source>
        <dbReference type="Google" id="ProtNLM"/>
    </source>
</evidence>
<dbReference type="InterPro" id="IPR054471">
    <property type="entry name" value="GPIID_WHD"/>
</dbReference>